<dbReference type="OrthoDB" id="9782128at2"/>
<dbReference type="Gene3D" id="3.40.50.1240">
    <property type="entry name" value="Phosphoglycerate mutase-like"/>
    <property type="match status" value="1"/>
</dbReference>
<reference evidence="4 6" key="2">
    <citation type="journal article" date="2015" name="Genome Announc.">
        <title>Expanding the biotechnology potential of lactobacilli through comparative genomics of 213 strains and associated genera.</title>
        <authorList>
            <person name="Sun Z."/>
            <person name="Harris H.M."/>
            <person name="McCann A."/>
            <person name="Guo C."/>
            <person name="Argimon S."/>
            <person name="Zhang W."/>
            <person name="Yang X."/>
            <person name="Jeffery I.B."/>
            <person name="Cooney J.C."/>
            <person name="Kagawa T.F."/>
            <person name="Liu W."/>
            <person name="Song Y."/>
            <person name="Salvetti E."/>
            <person name="Wrobel A."/>
            <person name="Rasinkangas P."/>
            <person name="Parkhill J."/>
            <person name="Rea M.C."/>
            <person name="O'Sullivan O."/>
            <person name="Ritari J."/>
            <person name="Douillard F.P."/>
            <person name="Paul Ross R."/>
            <person name="Yang R."/>
            <person name="Briner A.E."/>
            <person name="Felis G.E."/>
            <person name="de Vos W.M."/>
            <person name="Barrangou R."/>
            <person name="Klaenhammer T.R."/>
            <person name="Caufield P.W."/>
            <person name="Cui Y."/>
            <person name="Zhang H."/>
            <person name="O'Toole P.W."/>
        </authorList>
    </citation>
    <scope>NUCLEOTIDE SEQUENCE [LARGE SCALE GENOMIC DNA]</scope>
    <source>
        <strain evidence="4 6">DSM 23908</strain>
    </source>
</reference>
<dbReference type="GO" id="GO:0005737">
    <property type="term" value="C:cytoplasm"/>
    <property type="evidence" value="ECO:0007669"/>
    <property type="project" value="TreeGrafter"/>
</dbReference>
<dbReference type="GO" id="GO:0016853">
    <property type="term" value="F:isomerase activity"/>
    <property type="evidence" value="ECO:0007669"/>
    <property type="project" value="UniProtKB-KW"/>
</dbReference>
<evidence type="ECO:0000313" key="4">
    <source>
        <dbReference type="EMBL" id="KRN14210.1"/>
    </source>
</evidence>
<feature type="active site" description="Tele-phosphohistidine intermediate" evidence="1">
    <location>
        <position position="8"/>
    </location>
</feature>
<dbReference type="SUPFAM" id="SSF53254">
    <property type="entry name" value="Phosphoglycerate mutase-like"/>
    <property type="match status" value="1"/>
</dbReference>
<protein>
    <submittedName>
        <fullName evidence="3">Phosphoglycerate mutase</fullName>
        <ecNumber evidence="3">5.4.2.1</ecNumber>
    </submittedName>
</protein>
<dbReference type="InterPro" id="IPR050275">
    <property type="entry name" value="PGM_Phosphatase"/>
</dbReference>
<evidence type="ECO:0000313" key="3">
    <source>
        <dbReference type="EMBL" id="CCI87682.1"/>
    </source>
</evidence>
<evidence type="ECO:0000313" key="6">
    <source>
        <dbReference type="Proteomes" id="UP000051521"/>
    </source>
</evidence>
<proteinExistence type="predicted"/>
<dbReference type="Proteomes" id="UP000009326">
    <property type="component" value="Unassembled WGS sequence"/>
</dbReference>
<dbReference type="PANTHER" id="PTHR48100:SF1">
    <property type="entry name" value="HISTIDINE PHOSPHATASE FAMILY PROTEIN-RELATED"/>
    <property type="match status" value="1"/>
</dbReference>
<gene>
    <name evidence="3" type="ORF">BN52_09785</name>
    <name evidence="4" type="ORF">FC38_GL001287</name>
</gene>
<dbReference type="EMBL" id="CAKC01000086">
    <property type="protein sequence ID" value="CCI87682.1"/>
    <property type="molecule type" value="Genomic_DNA"/>
</dbReference>
<dbReference type="GO" id="GO:0016791">
    <property type="term" value="F:phosphatase activity"/>
    <property type="evidence" value="ECO:0007669"/>
    <property type="project" value="TreeGrafter"/>
</dbReference>
<dbReference type="STRING" id="1423751.FC38_GL001287"/>
<dbReference type="SMART" id="SM00855">
    <property type="entry name" value="PGAM"/>
    <property type="match status" value="1"/>
</dbReference>
<dbReference type="RefSeq" id="WP_008473976.1">
    <property type="nucleotide sequence ID" value="NZ_AYZO01000004.1"/>
</dbReference>
<keyword evidence="6" id="KW-1185">Reference proteome</keyword>
<dbReference type="PIRSF" id="PIRSF000709">
    <property type="entry name" value="6PFK_2-Ptase"/>
    <property type="match status" value="1"/>
</dbReference>
<evidence type="ECO:0000313" key="5">
    <source>
        <dbReference type="Proteomes" id="UP000009326"/>
    </source>
</evidence>
<feature type="active site" description="Proton donor/acceptor" evidence="1">
    <location>
        <position position="81"/>
    </location>
</feature>
<reference evidence="3 5" key="1">
    <citation type="submission" date="2012-06" db="EMBL/GenBank/DDBJ databases">
        <title>Draft genome sequence of Lactobacillus gigeriorum CRBIP 24.85T, isolated from chicken crop.</title>
        <authorList>
            <person name="Cousin S."/>
            <person name="Ma L."/>
            <person name="Creno S."/>
            <person name="Clermont D."/>
            <person name="Loux V."/>
            <person name="Bizet C."/>
            <person name="Bouchier C."/>
        </authorList>
    </citation>
    <scope>NUCLEOTIDE SEQUENCE [LARGE SCALE GENOMIC DNA]</scope>
    <source>
        <strain evidence="5">CRBIP 24.85T</strain>
        <strain evidence="3">Type strain: CRBIP 24.85</strain>
    </source>
</reference>
<dbReference type="PATRIC" id="fig|1423751.3.peg.1329"/>
<dbReference type="CDD" id="cd07067">
    <property type="entry name" value="HP_PGM_like"/>
    <property type="match status" value="1"/>
</dbReference>
<evidence type="ECO:0000256" key="1">
    <source>
        <dbReference type="PIRSR" id="PIRSR613078-1"/>
    </source>
</evidence>
<dbReference type="Proteomes" id="UP000051521">
    <property type="component" value="Unassembled WGS sequence"/>
</dbReference>
<dbReference type="PANTHER" id="PTHR48100">
    <property type="entry name" value="BROAD-SPECIFICITY PHOSPHATASE YOR283W-RELATED"/>
    <property type="match status" value="1"/>
</dbReference>
<dbReference type="EC" id="5.4.2.1" evidence="3"/>
<dbReference type="AlphaFoldDB" id="I7J3J0"/>
<evidence type="ECO:0000256" key="2">
    <source>
        <dbReference type="PIRSR" id="PIRSR613078-2"/>
    </source>
</evidence>
<sequence>MEITFVRHGETNLNKENRIQGSATNYPLNEAGEAYARKAAAAFDPEAYDIVFVSPLTRAKQTAEIFTKGKQELHVEPRITEFDFGEWDGALISELKQAHPDAFDEWNKVNERYLQYAPSGESFEHLAERCQDFLNEVIAKYPDGKVLAICHGSLIRMLAACLVAQGQMENFQTMDNCALAKFECHPNSARMLFYNRILAK</sequence>
<organism evidence="3 5">
    <name type="scientific">Lactobacillus gigeriorum DSM 23908 = CRBIP 24.85</name>
    <dbReference type="NCBI Taxonomy" id="1423751"/>
    <lineage>
        <taxon>Bacteria</taxon>
        <taxon>Bacillati</taxon>
        <taxon>Bacillota</taxon>
        <taxon>Bacilli</taxon>
        <taxon>Lactobacillales</taxon>
        <taxon>Lactobacillaceae</taxon>
        <taxon>Lactobacillus</taxon>
    </lineage>
</organism>
<accession>I7J3J0</accession>
<feature type="binding site" evidence="2">
    <location>
        <begin position="7"/>
        <end position="14"/>
    </location>
    <ligand>
        <name>substrate</name>
    </ligand>
</feature>
<dbReference type="InterPro" id="IPR013078">
    <property type="entry name" value="His_Pase_superF_clade-1"/>
</dbReference>
<keyword evidence="3" id="KW-0413">Isomerase</keyword>
<dbReference type="EMBL" id="AYZO01000004">
    <property type="protein sequence ID" value="KRN14210.1"/>
    <property type="molecule type" value="Genomic_DNA"/>
</dbReference>
<name>I7J3J0_9LACO</name>
<comment type="caution">
    <text evidence="3">The sequence shown here is derived from an EMBL/GenBank/DDBJ whole genome shotgun (WGS) entry which is preliminary data.</text>
</comment>
<feature type="binding site" evidence="2">
    <location>
        <position position="58"/>
    </location>
    <ligand>
        <name>substrate</name>
    </ligand>
</feature>
<dbReference type="Pfam" id="PF00300">
    <property type="entry name" value="His_Phos_1"/>
    <property type="match status" value="1"/>
</dbReference>
<dbReference type="InterPro" id="IPR029033">
    <property type="entry name" value="His_PPase_superfam"/>
</dbReference>